<dbReference type="Pfam" id="PF00884">
    <property type="entry name" value="Sulfatase"/>
    <property type="match status" value="1"/>
</dbReference>
<dbReference type="RefSeq" id="WP_320500335.1">
    <property type="nucleotide sequence ID" value="NZ_JAXCLX010000001.1"/>
</dbReference>
<evidence type="ECO:0000256" key="5">
    <source>
        <dbReference type="ARBA" id="ARBA00023136"/>
    </source>
</evidence>
<organism evidence="8 9">
    <name type="scientific">Dongia rigui</name>
    <dbReference type="NCBI Taxonomy" id="940149"/>
    <lineage>
        <taxon>Bacteria</taxon>
        <taxon>Pseudomonadati</taxon>
        <taxon>Pseudomonadota</taxon>
        <taxon>Alphaproteobacteria</taxon>
        <taxon>Rhodospirillales</taxon>
        <taxon>Dongiaceae</taxon>
        <taxon>Dongia</taxon>
    </lineage>
</organism>
<reference evidence="8 9" key="1">
    <citation type="journal article" date="2013" name="Antonie Van Leeuwenhoek">
        <title>Dongia rigui sp. nov., isolated from freshwater of a large wetland in Korea.</title>
        <authorList>
            <person name="Baik K.S."/>
            <person name="Hwang Y.M."/>
            <person name="Choi J.S."/>
            <person name="Kwon J."/>
            <person name="Seong C.N."/>
        </authorList>
    </citation>
    <scope>NUCLEOTIDE SEQUENCE [LARGE SCALE GENOMIC DNA]</scope>
    <source>
        <strain evidence="8 9">04SU4-P</strain>
    </source>
</reference>
<dbReference type="SUPFAM" id="SSF53649">
    <property type="entry name" value="Alkaline phosphatase-like"/>
    <property type="match status" value="1"/>
</dbReference>
<gene>
    <name evidence="8" type="ORF">SMD31_08255</name>
</gene>
<feature type="transmembrane region" description="Helical" evidence="6">
    <location>
        <begin position="27"/>
        <end position="50"/>
    </location>
</feature>
<keyword evidence="5 6" id="KW-0472">Membrane</keyword>
<feature type="transmembrane region" description="Helical" evidence="6">
    <location>
        <begin position="56"/>
        <end position="71"/>
    </location>
</feature>
<evidence type="ECO:0000256" key="1">
    <source>
        <dbReference type="ARBA" id="ARBA00004651"/>
    </source>
</evidence>
<keyword evidence="9" id="KW-1185">Reference proteome</keyword>
<feature type="domain" description="Sulfatase N-terminal" evidence="7">
    <location>
        <begin position="256"/>
        <end position="502"/>
    </location>
</feature>
<dbReference type="CDD" id="cd16015">
    <property type="entry name" value="LTA_synthase"/>
    <property type="match status" value="1"/>
</dbReference>
<sequence length="636" mass="69645">MSRSTGNLRRQKAGIWRPQALVKTWRIPVLTVGSCYLVAYLVSGLAFGVWVEPHRALLDLALLLIIGRLVLNFSRKVWAFTALMTLLIGAFFVGSSAKIAMLGRPVMPDDVYSVVALVRIMGWLGWVVVALPLGLIVALLIGNMKLGSRAAQASLAAMVALPMGCGIFGNAALRGADIVVGNHPWDQRENFTMRGPTLHILQETLRAFATRKPAPTEMDVAAALDRINAQAGDNGLAALGADPAVRPVALGGAAPRNVHILLLESFWDPTPLLPKDHPVASDGQPILDTRFLKLWDETGRSSALSPTFSGGTANAEFELLCGFPVDSWAVKFEQGFNTAPCLPALLAAQGYRTVASHPNAPGFWNRINAYRRVGFETFWSQGDFKMDDMIVWMLSDRSLYRQIDAKLKAEAEARPVLDFIVTLYGHWNYDMVPERPAVIPVNPAQTELGQYATAMRYKSTELMDEIERLRREDPTSLIIAFGDHLPNLGYNWGEYKNNGFIAGGWGDFSPEMYLRSRTTPLIVIDGKNGPLKLGTQPLYRLNQLVLDRLGLDMPNIGALVPPPERLTIRPVPDTVIGYDAHAKAFLCNPGAGGGACDAVQHWLDDVKLVARDIFDGDGHALALLERHRHPVAASLK</sequence>
<dbReference type="Gene3D" id="3.40.720.10">
    <property type="entry name" value="Alkaline Phosphatase, subunit A"/>
    <property type="match status" value="1"/>
</dbReference>
<feature type="transmembrane region" description="Helical" evidence="6">
    <location>
        <begin position="78"/>
        <end position="100"/>
    </location>
</feature>
<evidence type="ECO:0000313" key="9">
    <source>
        <dbReference type="Proteomes" id="UP001271769"/>
    </source>
</evidence>
<evidence type="ECO:0000256" key="2">
    <source>
        <dbReference type="ARBA" id="ARBA00022475"/>
    </source>
</evidence>
<name>A0ABU5DY22_9PROT</name>
<dbReference type="InterPro" id="IPR050448">
    <property type="entry name" value="OpgB/LTA_synthase_biosynth"/>
</dbReference>
<evidence type="ECO:0000259" key="7">
    <source>
        <dbReference type="Pfam" id="PF00884"/>
    </source>
</evidence>
<dbReference type="EMBL" id="JAXCLX010000001">
    <property type="protein sequence ID" value="MDY0871912.1"/>
    <property type="molecule type" value="Genomic_DNA"/>
</dbReference>
<keyword evidence="4 6" id="KW-1133">Transmembrane helix</keyword>
<proteinExistence type="predicted"/>
<dbReference type="Proteomes" id="UP001271769">
    <property type="component" value="Unassembled WGS sequence"/>
</dbReference>
<evidence type="ECO:0000256" key="6">
    <source>
        <dbReference type="SAM" id="Phobius"/>
    </source>
</evidence>
<dbReference type="InterPro" id="IPR017850">
    <property type="entry name" value="Alkaline_phosphatase_core_sf"/>
</dbReference>
<accession>A0ABU5DY22</accession>
<keyword evidence="2" id="KW-1003">Cell membrane</keyword>
<feature type="transmembrane region" description="Helical" evidence="6">
    <location>
        <begin position="120"/>
        <end position="141"/>
    </location>
</feature>
<protein>
    <submittedName>
        <fullName evidence="8">LTA synthase family protein</fullName>
    </submittedName>
</protein>
<evidence type="ECO:0000313" key="8">
    <source>
        <dbReference type="EMBL" id="MDY0871912.1"/>
    </source>
</evidence>
<comment type="subcellular location">
    <subcellularLocation>
        <location evidence="1">Cell membrane</location>
        <topology evidence="1">Multi-pass membrane protein</topology>
    </subcellularLocation>
</comment>
<evidence type="ECO:0000256" key="3">
    <source>
        <dbReference type="ARBA" id="ARBA00022692"/>
    </source>
</evidence>
<keyword evidence="3 6" id="KW-0812">Transmembrane</keyword>
<feature type="transmembrane region" description="Helical" evidence="6">
    <location>
        <begin position="153"/>
        <end position="173"/>
    </location>
</feature>
<dbReference type="InterPro" id="IPR000917">
    <property type="entry name" value="Sulfatase_N"/>
</dbReference>
<dbReference type="PANTHER" id="PTHR47371">
    <property type="entry name" value="LIPOTEICHOIC ACID SYNTHASE"/>
    <property type="match status" value="1"/>
</dbReference>
<dbReference type="PANTHER" id="PTHR47371:SF3">
    <property type="entry name" value="PHOSPHOGLYCEROL TRANSFERASE I"/>
    <property type="match status" value="1"/>
</dbReference>
<comment type="caution">
    <text evidence="8">The sequence shown here is derived from an EMBL/GenBank/DDBJ whole genome shotgun (WGS) entry which is preliminary data.</text>
</comment>
<evidence type="ECO:0000256" key="4">
    <source>
        <dbReference type="ARBA" id="ARBA00022989"/>
    </source>
</evidence>